<sequence length="222" mass="24248">MDTVGTRREGYDRSAPELMMSPDIYLLRRHVPSTEFSYLTPPPVTKRRDRIMGCNAKRTRLRVTPAHLCAHLPTCENLHNRAKAEFQIRLAEGRTRAVPARYRQTSGADSQTPAVRLSEAMTAATGNKVCTGWTQPKAALAPEPWGSEESESWGGSRTACHQLLVMGELVAGAAGDCGQLRVSKAMGPRRWELKSVRKLSEPGNGVLFDGQTSDEKAAGSTA</sequence>
<feature type="compositionally biased region" description="Basic and acidic residues" evidence="1">
    <location>
        <begin position="213"/>
        <end position="222"/>
    </location>
</feature>
<accession>A0ABN9A585</accession>
<evidence type="ECO:0000256" key="1">
    <source>
        <dbReference type="SAM" id="MobiDB-lite"/>
    </source>
</evidence>
<proteinExistence type="predicted"/>
<evidence type="ECO:0000313" key="3">
    <source>
        <dbReference type="Proteomes" id="UP001176941"/>
    </source>
</evidence>
<feature type="region of interest" description="Disordered" evidence="1">
    <location>
        <begin position="201"/>
        <end position="222"/>
    </location>
</feature>
<name>A0ABN9A585_RANTA</name>
<evidence type="ECO:0000313" key="2">
    <source>
        <dbReference type="EMBL" id="CAI9180087.1"/>
    </source>
</evidence>
<organism evidence="2 3">
    <name type="scientific">Rangifer tarandus platyrhynchus</name>
    <name type="common">Svalbard reindeer</name>
    <dbReference type="NCBI Taxonomy" id="3082113"/>
    <lineage>
        <taxon>Eukaryota</taxon>
        <taxon>Metazoa</taxon>
        <taxon>Chordata</taxon>
        <taxon>Craniata</taxon>
        <taxon>Vertebrata</taxon>
        <taxon>Euteleostomi</taxon>
        <taxon>Mammalia</taxon>
        <taxon>Eutheria</taxon>
        <taxon>Laurasiatheria</taxon>
        <taxon>Artiodactyla</taxon>
        <taxon>Ruminantia</taxon>
        <taxon>Pecora</taxon>
        <taxon>Cervidae</taxon>
        <taxon>Odocoileinae</taxon>
        <taxon>Rangifer</taxon>
    </lineage>
</organism>
<protein>
    <submittedName>
        <fullName evidence="2">Uncharacterized protein</fullName>
    </submittedName>
</protein>
<reference evidence="2" key="1">
    <citation type="submission" date="2023-04" db="EMBL/GenBank/DDBJ databases">
        <authorList>
            <consortium name="ELIXIR-Norway"/>
        </authorList>
    </citation>
    <scope>NUCLEOTIDE SEQUENCE [LARGE SCALE GENOMIC DNA]</scope>
</reference>
<dbReference type="EMBL" id="OX460343">
    <property type="protein sequence ID" value="CAI9180087.1"/>
    <property type="molecule type" value="Genomic_DNA"/>
</dbReference>
<gene>
    <name evidence="2" type="ORF">MRATA1EN1_LOCUS29049</name>
</gene>
<dbReference type="Proteomes" id="UP001176941">
    <property type="component" value="Chromosome X"/>
</dbReference>
<keyword evidence="3" id="KW-1185">Reference proteome</keyword>